<evidence type="ECO:0000256" key="1">
    <source>
        <dbReference type="SAM" id="SignalP"/>
    </source>
</evidence>
<accession>A0A8H3ICJ8</accession>
<dbReference type="AlphaFoldDB" id="A0A8H3ICJ8"/>
<keyword evidence="1" id="KW-0732">Signal</keyword>
<name>A0A8H3ICJ8_9LECA</name>
<gene>
    <name evidence="2" type="ORF">ALECFALPRED_010317</name>
</gene>
<protein>
    <submittedName>
        <fullName evidence="2">Uncharacterized protein</fullName>
    </submittedName>
</protein>
<dbReference type="OrthoDB" id="10405585at2759"/>
<reference evidence="2" key="1">
    <citation type="submission" date="2021-03" db="EMBL/GenBank/DDBJ databases">
        <authorList>
            <person name="Tagirdzhanova G."/>
        </authorList>
    </citation>
    <scope>NUCLEOTIDE SEQUENCE</scope>
</reference>
<feature type="signal peptide" evidence="1">
    <location>
        <begin position="1"/>
        <end position="20"/>
    </location>
</feature>
<feature type="chain" id="PRO_5033994324" evidence="1">
    <location>
        <begin position="21"/>
        <end position="177"/>
    </location>
</feature>
<proteinExistence type="predicted"/>
<evidence type="ECO:0000313" key="3">
    <source>
        <dbReference type="Proteomes" id="UP000664203"/>
    </source>
</evidence>
<evidence type="ECO:0000313" key="2">
    <source>
        <dbReference type="EMBL" id="CAF9915745.1"/>
    </source>
</evidence>
<sequence length="177" mass="18795">MFSKLSIVCGLCFWLTIVSAAVNLAQIVSSNEDLQEQSTNADTDVNDVTMLNGLENAPKVTQDLAGINSAMKIVVANAEQVTPTSDAGDESSVTSSFSSFSDALTKLMNDLISQETTLALFFQKEWIHGNLTLLEDSYNTYSSALQGIITDESYVESIDESTGGALGQIGSAVSAYA</sequence>
<keyword evidence="3" id="KW-1185">Reference proteome</keyword>
<comment type="caution">
    <text evidence="2">The sequence shown here is derived from an EMBL/GenBank/DDBJ whole genome shotgun (WGS) entry which is preliminary data.</text>
</comment>
<organism evidence="2 3">
    <name type="scientific">Alectoria fallacina</name>
    <dbReference type="NCBI Taxonomy" id="1903189"/>
    <lineage>
        <taxon>Eukaryota</taxon>
        <taxon>Fungi</taxon>
        <taxon>Dikarya</taxon>
        <taxon>Ascomycota</taxon>
        <taxon>Pezizomycotina</taxon>
        <taxon>Lecanoromycetes</taxon>
        <taxon>OSLEUM clade</taxon>
        <taxon>Lecanoromycetidae</taxon>
        <taxon>Lecanorales</taxon>
        <taxon>Lecanorineae</taxon>
        <taxon>Parmeliaceae</taxon>
        <taxon>Alectoria</taxon>
    </lineage>
</organism>
<dbReference type="Proteomes" id="UP000664203">
    <property type="component" value="Unassembled WGS sequence"/>
</dbReference>
<dbReference type="EMBL" id="CAJPDR010000085">
    <property type="protein sequence ID" value="CAF9915745.1"/>
    <property type="molecule type" value="Genomic_DNA"/>
</dbReference>